<dbReference type="SUPFAM" id="SSF88723">
    <property type="entry name" value="PIN domain-like"/>
    <property type="match status" value="1"/>
</dbReference>
<comment type="caution">
    <text evidence="6">The sequence shown here is derived from an EMBL/GenBank/DDBJ whole genome shotgun (WGS) entry which is preliminary data.</text>
</comment>
<feature type="domain" description="PIN" evidence="5">
    <location>
        <begin position="48"/>
        <end position="185"/>
    </location>
</feature>
<dbReference type="InterPro" id="IPR003714">
    <property type="entry name" value="PhoH"/>
</dbReference>
<dbReference type="Gene3D" id="3.40.50.1010">
    <property type="entry name" value="5'-nuclease"/>
    <property type="match status" value="1"/>
</dbReference>
<evidence type="ECO:0000313" key="6">
    <source>
        <dbReference type="EMBL" id="GHC39868.1"/>
    </source>
</evidence>
<dbReference type="EMBL" id="BMXI01000001">
    <property type="protein sequence ID" value="GHC39868.1"/>
    <property type="molecule type" value="Genomic_DNA"/>
</dbReference>
<accession>A0A918WFR4</accession>
<dbReference type="AlphaFoldDB" id="A0A918WFR4"/>
<dbReference type="PANTHER" id="PTHR30473:SF2">
    <property type="entry name" value="PIN DOMAIN-CONTAINING PROTEIN"/>
    <property type="match status" value="1"/>
</dbReference>
<reference evidence="6" key="2">
    <citation type="submission" date="2020-09" db="EMBL/GenBank/DDBJ databases">
        <authorList>
            <person name="Sun Q."/>
            <person name="Kim S."/>
        </authorList>
    </citation>
    <scope>NUCLEOTIDE SEQUENCE</scope>
    <source>
        <strain evidence="6">KCTC 12988</strain>
    </source>
</reference>
<dbReference type="Pfam" id="PF02562">
    <property type="entry name" value="PhoH"/>
    <property type="match status" value="1"/>
</dbReference>
<name>A0A918WFR4_9BACT</name>
<reference evidence="6" key="1">
    <citation type="journal article" date="2014" name="Int. J. Syst. Evol. Microbiol.">
        <title>Complete genome sequence of Corynebacterium casei LMG S-19264T (=DSM 44701T), isolated from a smear-ripened cheese.</title>
        <authorList>
            <consortium name="US DOE Joint Genome Institute (JGI-PGF)"/>
            <person name="Walter F."/>
            <person name="Albersmeier A."/>
            <person name="Kalinowski J."/>
            <person name="Ruckert C."/>
        </authorList>
    </citation>
    <scope>NUCLEOTIDE SEQUENCE</scope>
    <source>
        <strain evidence="6">KCTC 12988</strain>
    </source>
</reference>
<dbReference type="InterPro" id="IPR051451">
    <property type="entry name" value="PhoH2-like"/>
</dbReference>
<dbReference type="PANTHER" id="PTHR30473">
    <property type="entry name" value="PROTEIN PHOH"/>
    <property type="match status" value="1"/>
</dbReference>
<keyword evidence="3" id="KW-0067">ATP-binding</keyword>
<dbReference type="CDD" id="cd09883">
    <property type="entry name" value="PIN_VapC_PhoHL-ATPase"/>
    <property type="match status" value="1"/>
</dbReference>
<evidence type="ECO:0000256" key="1">
    <source>
        <dbReference type="ARBA" id="ARBA00010393"/>
    </source>
</evidence>
<sequence>MQTIDGSQIQIFEEEVPPRSPSNKGKPPILTKAKAKELGLVAPSTLGKNFVLDTNVLLHDPGCLDRFTDNHICLPADVLSELDRFKNEQSERGANARQVHRTLTQLFSNGQSPTAGVTTAGGGSIRLVVFDPNLCGKTTESMQQFFRVFPDRTRVDHRILGAALLVAQHNNPPVIVVTKDLNMQLKAKAVGIECEDYLNDKVDPKEISTYDLPRVEVSPSDLQGFASKGILYNEEASEGLVVNEYVLLKAGPKQTMPARVNKEGEFVRLAIPEAIRIPNGTSLKPLNLGQKCLIDALLNPDISLVTCYGQAGTGKTLVAIAAALSEVFARNYNGLTVSRPVVAMGEGIGFLPGTLDEKMRPWLQPVYDALDLLMVPPATKGPRRKQGKANDSADTGIKPYDKLIEQGIIEVEALCYIRGRSIPNRFFVLDEAQQLTPQEAKTIVTRMSRGSKLVLVGDPAQIDNPYVDSRSNGLVYTRKRLKGQPFVAHVSLSRGERSPLAEAGAQMM</sequence>
<dbReference type="RefSeq" id="WP_189566118.1">
    <property type="nucleotide sequence ID" value="NZ_BMXI01000001.1"/>
</dbReference>
<proteinExistence type="inferred from homology"/>
<dbReference type="InterPro" id="IPR002716">
    <property type="entry name" value="PIN_dom"/>
</dbReference>
<dbReference type="InterPro" id="IPR029060">
    <property type="entry name" value="PIN-like_dom_sf"/>
</dbReference>
<protein>
    <recommendedName>
        <fullName evidence="5">PIN domain-containing protein</fullName>
    </recommendedName>
</protein>
<evidence type="ECO:0000259" key="5">
    <source>
        <dbReference type="SMART" id="SM00670"/>
    </source>
</evidence>
<organism evidence="6 7">
    <name type="scientific">Roseibacillus persicicus</name>
    <dbReference type="NCBI Taxonomy" id="454148"/>
    <lineage>
        <taxon>Bacteria</taxon>
        <taxon>Pseudomonadati</taxon>
        <taxon>Verrucomicrobiota</taxon>
        <taxon>Verrucomicrobiia</taxon>
        <taxon>Verrucomicrobiales</taxon>
        <taxon>Verrucomicrobiaceae</taxon>
        <taxon>Roseibacillus</taxon>
    </lineage>
</organism>
<dbReference type="InterPro" id="IPR027417">
    <property type="entry name" value="P-loop_NTPase"/>
</dbReference>
<evidence type="ECO:0000256" key="2">
    <source>
        <dbReference type="ARBA" id="ARBA00022741"/>
    </source>
</evidence>
<dbReference type="Gene3D" id="3.40.50.300">
    <property type="entry name" value="P-loop containing nucleotide triphosphate hydrolases"/>
    <property type="match status" value="1"/>
</dbReference>
<keyword evidence="7" id="KW-1185">Reference proteome</keyword>
<dbReference type="SUPFAM" id="SSF52540">
    <property type="entry name" value="P-loop containing nucleoside triphosphate hydrolases"/>
    <property type="match status" value="1"/>
</dbReference>
<comment type="similarity">
    <text evidence="1">Belongs to the PhoH family.</text>
</comment>
<dbReference type="GO" id="GO:0005524">
    <property type="term" value="F:ATP binding"/>
    <property type="evidence" value="ECO:0007669"/>
    <property type="project" value="UniProtKB-KW"/>
</dbReference>
<dbReference type="Proteomes" id="UP000644507">
    <property type="component" value="Unassembled WGS sequence"/>
</dbReference>
<keyword evidence="2" id="KW-0547">Nucleotide-binding</keyword>
<dbReference type="SMART" id="SM00670">
    <property type="entry name" value="PINc"/>
    <property type="match status" value="1"/>
</dbReference>
<comment type="similarity">
    <text evidence="4">In the N-terminal section; belongs to the PINc/VapC protein family.</text>
</comment>
<gene>
    <name evidence="6" type="ORF">GCM10007100_00140</name>
</gene>
<evidence type="ECO:0000256" key="4">
    <source>
        <dbReference type="ARBA" id="ARBA00046345"/>
    </source>
</evidence>
<dbReference type="Pfam" id="PF13638">
    <property type="entry name" value="PIN_4"/>
    <property type="match status" value="1"/>
</dbReference>
<dbReference type="GO" id="GO:0005829">
    <property type="term" value="C:cytosol"/>
    <property type="evidence" value="ECO:0007669"/>
    <property type="project" value="TreeGrafter"/>
</dbReference>
<evidence type="ECO:0000313" key="7">
    <source>
        <dbReference type="Proteomes" id="UP000644507"/>
    </source>
</evidence>
<evidence type="ECO:0000256" key="3">
    <source>
        <dbReference type="ARBA" id="ARBA00022840"/>
    </source>
</evidence>